<evidence type="ECO:0000313" key="2">
    <source>
        <dbReference type="Proteomes" id="UP000593966"/>
    </source>
</evidence>
<dbReference type="EMBL" id="CP048659">
    <property type="protein sequence ID" value="QOW47149.1"/>
    <property type="molecule type" value="Genomic_DNA"/>
</dbReference>
<keyword evidence="2" id="KW-1185">Reference proteome</keyword>
<evidence type="ECO:0000313" key="1">
    <source>
        <dbReference type="EMBL" id="QOW47149.1"/>
    </source>
</evidence>
<dbReference type="AlphaFoldDB" id="A0A7S7AIN2"/>
<dbReference type="RefSeq" id="WP_180045626.1">
    <property type="nucleotide sequence ID" value="NZ_CP048659.1"/>
</dbReference>
<dbReference type="Proteomes" id="UP000593966">
    <property type="component" value="Chromosome"/>
</dbReference>
<gene>
    <name evidence="1" type="ORF">G0028_15370</name>
</gene>
<organism evidence="1 2">
    <name type="scientific">Acinetobacter piscicola</name>
    <dbReference type="NCBI Taxonomy" id="2006115"/>
    <lineage>
        <taxon>Bacteria</taxon>
        <taxon>Pseudomonadati</taxon>
        <taxon>Pseudomonadota</taxon>
        <taxon>Gammaproteobacteria</taxon>
        <taxon>Moraxellales</taxon>
        <taxon>Moraxellaceae</taxon>
        <taxon>Acinetobacter</taxon>
    </lineage>
</organism>
<sequence>MNKARINIAISGLGLITTEKLKAKLREVIPSSIDIHWGKMNDPEIHLVFIHEFFFETENIQKIIFSNNLAYLKISKDNLTQGSIQDNTLFLPVQDSQILKNWIQTHVLDRHNIVVEAPLETNETLVPLRHDFPLLNVQYIAEIYHDLQRKVHLFDQLGSLAVIDHHMHVAWINPKRMLPHTDGSLQYASATIEDFSAVSRKQQLNLENWLFELLWNSTDLCILPHASAHFKLKFWPQPTRTDRKLILQLSACFIQGAEVQHVANKLGIDIQIVQRFINANLAIHNAELVNAKACQFDQTTKNETQQQDVNGLRSFFGKLKRRFGF</sequence>
<accession>A0A7S7AIN2</accession>
<name>A0A7S7AIN2_9GAMM</name>
<reference evidence="1 2" key="1">
    <citation type="submission" date="2020-02" db="EMBL/GenBank/DDBJ databases">
        <title>Tigecycline-resistant Acinetobacter species from pigs and migratory birds.</title>
        <authorList>
            <person name="Chen C."/>
            <person name="Sun J."/>
            <person name="Liao X.-P."/>
            <person name="Liu Y.-H."/>
        </authorList>
    </citation>
    <scope>NUCLEOTIDE SEQUENCE [LARGE SCALE GENOMIC DNA]</scope>
    <source>
        <strain evidence="1 2">YH12207_T</strain>
    </source>
</reference>
<proteinExistence type="predicted"/>
<protein>
    <submittedName>
        <fullName evidence="1">Uncharacterized protein</fullName>
    </submittedName>
</protein>